<evidence type="ECO:0000256" key="4">
    <source>
        <dbReference type="ARBA" id="ARBA00022833"/>
    </source>
</evidence>
<feature type="domain" description="Peptidase M3A/M3B catalytic" evidence="7">
    <location>
        <begin position="192"/>
        <end position="568"/>
    </location>
</feature>
<evidence type="ECO:0000313" key="8">
    <source>
        <dbReference type="EMBL" id="AQT67015.1"/>
    </source>
</evidence>
<dbReference type="GO" id="GO:0046872">
    <property type="term" value="F:metal ion binding"/>
    <property type="evidence" value="ECO:0007669"/>
    <property type="project" value="UniProtKB-UniRule"/>
</dbReference>
<name>A0A1U9NGS8_9BACT</name>
<evidence type="ECO:0000313" key="9">
    <source>
        <dbReference type="Proteomes" id="UP000189674"/>
    </source>
</evidence>
<dbReference type="GO" id="GO:0006518">
    <property type="term" value="P:peptide metabolic process"/>
    <property type="evidence" value="ECO:0007669"/>
    <property type="project" value="TreeGrafter"/>
</dbReference>
<dbReference type="InterPro" id="IPR001567">
    <property type="entry name" value="Pept_M3A_M3B_dom"/>
</dbReference>
<organism evidence="8 9">
    <name type="scientific">Anaerohalosphaera lusitana</name>
    <dbReference type="NCBI Taxonomy" id="1936003"/>
    <lineage>
        <taxon>Bacteria</taxon>
        <taxon>Pseudomonadati</taxon>
        <taxon>Planctomycetota</taxon>
        <taxon>Phycisphaerae</taxon>
        <taxon>Sedimentisphaerales</taxon>
        <taxon>Anaerohalosphaeraceae</taxon>
        <taxon>Anaerohalosphaera</taxon>
    </lineage>
</organism>
<dbReference type="GO" id="GO:0004222">
    <property type="term" value="F:metalloendopeptidase activity"/>
    <property type="evidence" value="ECO:0007669"/>
    <property type="project" value="InterPro"/>
</dbReference>
<evidence type="ECO:0000256" key="6">
    <source>
        <dbReference type="RuleBase" id="RU003435"/>
    </source>
</evidence>
<dbReference type="Proteomes" id="UP000189674">
    <property type="component" value="Chromosome"/>
</dbReference>
<dbReference type="STRING" id="1936003.STSP2_00153"/>
<comment type="cofactor">
    <cofactor evidence="6">
        <name>Zn(2+)</name>
        <dbReference type="ChEBI" id="CHEBI:29105"/>
    </cofactor>
    <text evidence="6">Binds 1 zinc ion.</text>
</comment>
<dbReference type="KEGG" id="alus:STSP2_00153"/>
<keyword evidence="2 6" id="KW-0479">Metal-binding</keyword>
<evidence type="ECO:0000256" key="2">
    <source>
        <dbReference type="ARBA" id="ARBA00022723"/>
    </source>
</evidence>
<evidence type="ECO:0000256" key="3">
    <source>
        <dbReference type="ARBA" id="ARBA00022801"/>
    </source>
</evidence>
<dbReference type="SUPFAM" id="SSF55486">
    <property type="entry name" value="Metalloproteases ('zincins'), catalytic domain"/>
    <property type="match status" value="1"/>
</dbReference>
<evidence type="ECO:0000256" key="5">
    <source>
        <dbReference type="ARBA" id="ARBA00023049"/>
    </source>
</evidence>
<proteinExistence type="inferred from homology"/>
<dbReference type="AlphaFoldDB" id="A0A1U9NGS8"/>
<dbReference type="PANTHER" id="PTHR11804">
    <property type="entry name" value="PROTEASE M3 THIMET OLIGOPEPTIDASE-RELATED"/>
    <property type="match status" value="1"/>
</dbReference>
<dbReference type="InterPro" id="IPR011976">
    <property type="entry name" value="Pept_M3B_oligopep-rel"/>
</dbReference>
<evidence type="ECO:0000256" key="1">
    <source>
        <dbReference type="ARBA" id="ARBA00022670"/>
    </source>
</evidence>
<dbReference type="EC" id="3.4.24.-" evidence="8"/>
<dbReference type="EMBL" id="CP019791">
    <property type="protein sequence ID" value="AQT67015.1"/>
    <property type="molecule type" value="Genomic_DNA"/>
</dbReference>
<dbReference type="RefSeq" id="WP_146658922.1">
    <property type="nucleotide sequence ID" value="NZ_CP019791.1"/>
</dbReference>
<comment type="similarity">
    <text evidence="6">Belongs to the peptidase M3 family.</text>
</comment>
<keyword evidence="9" id="KW-1185">Reference proteome</keyword>
<reference evidence="9" key="1">
    <citation type="submission" date="2017-02" db="EMBL/GenBank/DDBJ databases">
        <title>Comparative genomics and description of representatives of a novel lineage of planctomycetes thriving in anoxic sediments.</title>
        <authorList>
            <person name="Spring S."/>
            <person name="Bunk B."/>
            <person name="Sproer C."/>
        </authorList>
    </citation>
    <scope>NUCLEOTIDE SEQUENCE [LARGE SCALE GENOMIC DNA]</scope>
    <source>
        <strain evidence="9">ST-NAGAB-D1</strain>
    </source>
</reference>
<dbReference type="Gene3D" id="1.10.1370.30">
    <property type="match status" value="1"/>
</dbReference>
<gene>
    <name evidence="8" type="primary">pepF1</name>
    <name evidence="8" type="ORF">STSP2_00153</name>
</gene>
<evidence type="ECO:0000259" key="7">
    <source>
        <dbReference type="Pfam" id="PF01432"/>
    </source>
</evidence>
<dbReference type="InterPro" id="IPR045090">
    <property type="entry name" value="Pept_M3A_M3B"/>
</dbReference>
<keyword evidence="1 6" id="KW-0645">Protease</keyword>
<sequence>MTPANNPNSSKAANVDLSSIPLYEDRTFVPEDADLNDVQVVTALYQQLCDRKLDTAEQVENFLHDRSELEAAMDQHGSLLYIRMTCQTDDPARADAFKHFVENIAPAIKPYEQKLDRKYLEAIKYVEHDTERYAVYDRCLRTDVELFREDNIPLQTRDSILVQQYQTISGGMTVEFAGEEKTLPQMTKYLLDTDRSTRESAWRSIADRRLSDCDKIEEIFDEMVTLRQKIAANADCDNFMEYRFKSWHRFDYTPDDCRDFHAAVETCVVPLLQKIYEHRAQKMDLPKLRPWDTRVDAEGKPALSPFDTVEQFIDGIRKMFRKVEPDFADQFQDMADSGLLDLASRKGKAPGGYQCALPEIRKPFIFTNAVGTNDDLRVLLHEGGHAFHSYACRHDPLLAYRHAPLEFCEVASMSMELLAAPHLDVFYDEEQARRSRRDHLEGLIATLASVAVNDLFQQKIYLNPAHTRDQRKQMWLETTDRFDTDQIDWTGLDEAKAYQWHRVPHFFQTPFYYIEYGIAQLGALQIWLQAKADPANALQNYRHALALGGSRSLADLFTAAKINFDFTKSTIAPLMQEVQKELETLWK</sequence>
<dbReference type="PANTHER" id="PTHR11804:SF48">
    <property type="entry name" value="PUTATIVE-RELATED"/>
    <property type="match status" value="1"/>
</dbReference>
<dbReference type="NCBIfam" id="TIGR02289">
    <property type="entry name" value="M3_not_pepF"/>
    <property type="match status" value="1"/>
</dbReference>
<keyword evidence="5 6" id="KW-0482">Metalloprotease</keyword>
<dbReference type="CDD" id="cd09606">
    <property type="entry name" value="M3B_PepF"/>
    <property type="match status" value="1"/>
</dbReference>
<keyword evidence="3 6" id="KW-0378">Hydrolase</keyword>
<dbReference type="GO" id="GO:0006508">
    <property type="term" value="P:proteolysis"/>
    <property type="evidence" value="ECO:0007669"/>
    <property type="project" value="UniProtKB-KW"/>
</dbReference>
<protein>
    <submittedName>
        <fullName evidence="8">Oligoendopeptidase F, plasmid</fullName>
        <ecNumber evidence="8">3.4.24.-</ecNumber>
    </submittedName>
</protein>
<dbReference type="Pfam" id="PF01432">
    <property type="entry name" value="Peptidase_M3"/>
    <property type="match status" value="1"/>
</dbReference>
<dbReference type="OrthoDB" id="9762795at2"/>
<keyword evidence="4 6" id="KW-0862">Zinc</keyword>
<accession>A0A1U9NGS8</accession>